<feature type="chain" id="PRO_5039245445" evidence="1">
    <location>
        <begin position="22"/>
        <end position="114"/>
    </location>
</feature>
<organism evidence="2 3">
    <name type="scientific">Rossellomorea vietnamensis</name>
    <dbReference type="NCBI Taxonomy" id="218284"/>
    <lineage>
        <taxon>Bacteria</taxon>
        <taxon>Bacillati</taxon>
        <taxon>Bacillota</taxon>
        <taxon>Bacilli</taxon>
        <taxon>Bacillales</taxon>
        <taxon>Bacillaceae</taxon>
        <taxon>Rossellomorea</taxon>
    </lineage>
</organism>
<reference evidence="2 3" key="1">
    <citation type="submission" date="2019-08" db="EMBL/GenBank/DDBJ databases">
        <title>Bacillus genomes from the desert of Cuatro Cienegas, Coahuila.</title>
        <authorList>
            <person name="Olmedo-Alvarez G."/>
        </authorList>
    </citation>
    <scope>NUCLEOTIDE SEQUENCE [LARGE SCALE GENOMIC DNA]</scope>
    <source>
        <strain evidence="2 3">CH128b_4D</strain>
    </source>
</reference>
<evidence type="ECO:0000313" key="3">
    <source>
        <dbReference type="Proteomes" id="UP000325182"/>
    </source>
</evidence>
<feature type="signal peptide" evidence="1">
    <location>
        <begin position="1"/>
        <end position="21"/>
    </location>
</feature>
<protein>
    <submittedName>
        <fullName evidence="2">Uncharacterized protein</fullName>
    </submittedName>
</protein>
<dbReference type="RefSeq" id="WP_113929214.1">
    <property type="nucleotide sequence ID" value="NZ_VTEG01000001.1"/>
</dbReference>
<comment type="caution">
    <text evidence="2">The sequence shown here is derived from an EMBL/GenBank/DDBJ whole genome shotgun (WGS) entry which is preliminary data.</text>
</comment>
<evidence type="ECO:0000256" key="1">
    <source>
        <dbReference type="SAM" id="SignalP"/>
    </source>
</evidence>
<proteinExistence type="predicted"/>
<keyword evidence="1" id="KW-0732">Signal</keyword>
<dbReference type="Proteomes" id="UP000325182">
    <property type="component" value="Unassembled WGS sequence"/>
</dbReference>
<name>A0A5D4MIW3_9BACI</name>
<accession>A0A5D4MIW3</accession>
<gene>
    <name evidence="2" type="ORF">FZC84_02375</name>
</gene>
<sequence>MKKLLNRLLATLICVSLIYSAAHRPTEQDFNRWLKNEYGLSCGAASCTMKDGESDEFRTLIITGSRTKDGYLLFNTVSRTFEGKEGKRTIIKAIGFLGGYYPLVEEIDHSMPSG</sequence>
<dbReference type="EMBL" id="VTEG01000001">
    <property type="protein sequence ID" value="TYS01518.1"/>
    <property type="molecule type" value="Genomic_DNA"/>
</dbReference>
<dbReference type="AlphaFoldDB" id="A0A5D4MIW3"/>
<evidence type="ECO:0000313" key="2">
    <source>
        <dbReference type="EMBL" id="TYS01518.1"/>
    </source>
</evidence>